<dbReference type="STRING" id="104663.SAMN04488121_102856"/>
<dbReference type="FunFam" id="3.40.50.720:FF:000084">
    <property type="entry name" value="Short-chain dehydrogenase reductase"/>
    <property type="match status" value="1"/>
</dbReference>
<dbReference type="Proteomes" id="UP000199045">
    <property type="component" value="Unassembled WGS sequence"/>
</dbReference>
<dbReference type="Gene3D" id="3.40.50.720">
    <property type="entry name" value="NAD(P)-binding Rossmann-like Domain"/>
    <property type="match status" value="1"/>
</dbReference>
<organism evidence="2 3">
    <name type="scientific">Chitinophaga filiformis</name>
    <name type="common">Myxococcus filiformis</name>
    <name type="synonym">Flexibacter filiformis</name>
    <dbReference type="NCBI Taxonomy" id="104663"/>
    <lineage>
        <taxon>Bacteria</taxon>
        <taxon>Pseudomonadati</taxon>
        <taxon>Bacteroidota</taxon>
        <taxon>Chitinophagia</taxon>
        <taxon>Chitinophagales</taxon>
        <taxon>Chitinophagaceae</taxon>
        <taxon>Chitinophaga</taxon>
    </lineage>
</organism>
<evidence type="ECO:0000313" key="3">
    <source>
        <dbReference type="Proteomes" id="UP000199045"/>
    </source>
</evidence>
<evidence type="ECO:0000256" key="1">
    <source>
        <dbReference type="ARBA" id="ARBA00006484"/>
    </source>
</evidence>
<reference evidence="2 3" key="1">
    <citation type="submission" date="2016-10" db="EMBL/GenBank/DDBJ databases">
        <authorList>
            <person name="de Groot N.N."/>
        </authorList>
    </citation>
    <scope>NUCLEOTIDE SEQUENCE [LARGE SCALE GENOMIC DNA]</scope>
    <source>
        <strain evidence="2 3">DSM 527</strain>
    </source>
</reference>
<dbReference type="RefSeq" id="WP_089831549.1">
    <property type="nucleotide sequence ID" value="NZ_FNBN01000002.1"/>
</dbReference>
<dbReference type="Pfam" id="PF13561">
    <property type="entry name" value="adh_short_C2"/>
    <property type="match status" value="1"/>
</dbReference>
<dbReference type="InterPro" id="IPR036291">
    <property type="entry name" value="NAD(P)-bd_dom_sf"/>
</dbReference>
<name>A0A1G7NMA7_CHIFI</name>
<dbReference type="OrthoDB" id="9803333at2"/>
<evidence type="ECO:0000313" key="2">
    <source>
        <dbReference type="EMBL" id="SDF75061.1"/>
    </source>
</evidence>
<dbReference type="PRINTS" id="PR00081">
    <property type="entry name" value="GDHRDH"/>
</dbReference>
<dbReference type="PANTHER" id="PTHR43975">
    <property type="entry name" value="ZGC:101858"/>
    <property type="match status" value="1"/>
</dbReference>
<gene>
    <name evidence="2" type="ORF">SAMN04488121_102856</name>
</gene>
<dbReference type="InterPro" id="IPR002347">
    <property type="entry name" value="SDR_fam"/>
</dbReference>
<protein>
    <submittedName>
        <fullName evidence="2">NAD(P)-dependent dehydrogenase, short-chain alcohol dehydrogenase family</fullName>
    </submittedName>
</protein>
<dbReference type="PANTHER" id="PTHR43975:SF2">
    <property type="entry name" value="EG:BACR7A4.14 PROTEIN-RELATED"/>
    <property type="match status" value="1"/>
</dbReference>
<dbReference type="CDD" id="cd05233">
    <property type="entry name" value="SDR_c"/>
    <property type="match status" value="1"/>
</dbReference>
<dbReference type="AlphaFoldDB" id="A0A1G7NMA7"/>
<proteinExistence type="inferred from homology"/>
<accession>A0A1G7NMA7</accession>
<sequence>MKKLVDKVAVITGGSSGIGLATAKKFVEEGAYVFITGRRQAELDKAAKEIGSNVTTIQGDIANLDDLDHLYAVIKKEKGHLDIVVANAAFVEVVPTAAVTPEHFDKTFNTNARGSFFTVQKALPILKDGGAIVVVSSGAHQKGIAIYPTYSATKAAERSYVRTWATDLMPRKIRVNTVSPGPIETPIIDLQFGTKENSDAMRKTFSEMTPMGRMGEADEVANAILFLASSDSSFTTGADIPVDGGLTQL</sequence>
<dbReference type="EMBL" id="FNBN01000002">
    <property type="protein sequence ID" value="SDF75061.1"/>
    <property type="molecule type" value="Genomic_DNA"/>
</dbReference>
<dbReference type="SUPFAM" id="SSF51735">
    <property type="entry name" value="NAD(P)-binding Rossmann-fold domains"/>
    <property type="match status" value="1"/>
</dbReference>
<comment type="similarity">
    <text evidence="1">Belongs to the short-chain dehydrogenases/reductases (SDR) family.</text>
</comment>